<dbReference type="InterPro" id="IPR001647">
    <property type="entry name" value="HTH_TetR"/>
</dbReference>
<proteinExistence type="predicted"/>
<name>A0ABV6R8L7_9MICO</name>
<evidence type="ECO:0000256" key="2">
    <source>
        <dbReference type="ARBA" id="ARBA00023125"/>
    </source>
</evidence>
<feature type="domain" description="HTH tetR-type" evidence="4">
    <location>
        <begin position="14"/>
        <end position="46"/>
    </location>
</feature>
<gene>
    <name evidence="5" type="ORF">ACFFF6_01970</name>
</gene>
<keyword evidence="6" id="KW-1185">Reference proteome</keyword>
<organism evidence="5 6">
    <name type="scientific">Brachybacterium hainanense</name>
    <dbReference type="NCBI Taxonomy" id="1541174"/>
    <lineage>
        <taxon>Bacteria</taxon>
        <taxon>Bacillati</taxon>
        <taxon>Actinomycetota</taxon>
        <taxon>Actinomycetes</taxon>
        <taxon>Micrococcales</taxon>
        <taxon>Dermabacteraceae</taxon>
        <taxon>Brachybacterium</taxon>
    </lineage>
</organism>
<dbReference type="Gene3D" id="1.10.357.10">
    <property type="entry name" value="Tetracycline Repressor, domain 2"/>
    <property type="match status" value="1"/>
</dbReference>
<evidence type="ECO:0000259" key="4">
    <source>
        <dbReference type="Pfam" id="PF00440"/>
    </source>
</evidence>
<comment type="caution">
    <text evidence="5">The sequence shown here is derived from an EMBL/GenBank/DDBJ whole genome shotgun (WGS) entry which is preliminary data.</text>
</comment>
<evidence type="ECO:0000256" key="1">
    <source>
        <dbReference type="ARBA" id="ARBA00023015"/>
    </source>
</evidence>
<keyword evidence="1" id="KW-0805">Transcription regulation</keyword>
<dbReference type="InterPro" id="IPR050109">
    <property type="entry name" value="HTH-type_TetR-like_transc_reg"/>
</dbReference>
<dbReference type="Proteomes" id="UP001589793">
    <property type="component" value="Unassembled WGS sequence"/>
</dbReference>
<evidence type="ECO:0000313" key="5">
    <source>
        <dbReference type="EMBL" id="MFC0672717.1"/>
    </source>
</evidence>
<sequence>MSRARQREETRARILEAARRRFLGDGFEATTVRAIAADVGMSVGSVMAVGDKRALLVAVLDAEIQQIQDARAGRPLPTGPVLEQILHLLAPFLELFSAHAPLAREYGAVLMGAAHRSDVFGALGEALRRELGEVLRAGDDGSAAAPAAVEDLADAVYFTYLGVLFAGAARGGDPGPGMEADLRRVLPPLLAPTLSAVDDQAPVGKDRR</sequence>
<evidence type="ECO:0000256" key="3">
    <source>
        <dbReference type="ARBA" id="ARBA00023163"/>
    </source>
</evidence>
<dbReference type="EMBL" id="JBHLSV010000002">
    <property type="protein sequence ID" value="MFC0672717.1"/>
    <property type="molecule type" value="Genomic_DNA"/>
</dbReference>
<evidence type="ECO:0000313" key="6">
    <source>
        <dbReference type="Proteomes" id="UP001589793"/>
    </source>
</evidence>
<keyword evidence="3" id="KW-0804">Transcription</keyword>
<dbReference type="SUPFAM" id="SSF46689">
    <property type="entry name" value="Homeodomain-like"/>
    <property type="match status" value="1"/>
</dbReference>
<dbReference type="InterPro" id="IPR009057">
    <property type="entry name" value="Homeodomain-like_sf"/>
</dbReference>
<dbReference type="Pfam" id="PF00440">
    <property type="entry name" value="TetR_N"/>
    <property type="match status" value="1"/>
</dbReference>
<protein>
    <submittedName>
        <fullName evidence="5">TetR/AcrR family transcriptional regulator</fullName>
    </submittedName>
</protein>
<dbReference type="PANTHER" id="PTHR30055:SF234">
    <property type="entry name" value="HTH-TYPE TRANSCRIPTIONAL REGULATOR BETI"/>
    <property type="match status" value="1"/>
</dbReference>
<accession>A0ABV6R8L7</accession>
<keyword evidence="2" id="KW-0238">DNA-binding</keyword>
<dbReference type="PANTHER" id="PTHR30055">
    <property type="entry name" value="HTH-TYPE TRANSCRIPTIONAL REGULATOR RUTR"/>
    <property type="match status" value="1"/>
</dbReference>
<reference evidence="5 6" key="1">
    <citation type="submission" date="2024-09" db="EMBL/GenBank/DDBJ databases">
        <authorList>
            <person name="Sun Q."/>
            <person name="Mori K."/>
        </authorList>
    </citation>
    <scope>NUCLEOTIDE SEQUENCE [LARGE SCALE GENOMIC DNA]</scope>
    <source>
        <strain evidence="5 6">CICC 10874</strain>
    </source>
</reference>
<dbReference type="RefSeq" id="WP_376977727.1">
    <property type="nucleotide sequence ID" value="NZ_JBHLSV010000002.1"/>
</dbReference>